<dbReference type="CDD" id="cd04690">
    <property type="entry name" value="NUDIX_Hydrolase"/>
    <property type="match status" value="1"/>
</dbReference>
<dbReference type="RefSeq" id="WP_090800132.1">
    <property type="nucleotide sequence ID" value="NZ_BOND01000023.1"/>
</dbReference>
<proteinExistence type="predicted"/>
<dbReference type="OrthoDB" id="67499at2"/>
<sequence length="133" mass="14675">MPVPIDKVAWILLANGTILCSRNHGRDLFYLPGGRREAGESDLRTLVREVREELGVTIVAGTQARLGTFEAEAHGQAPGTQVRMTCYTADHHGTPHPDHEIAEMAWLGYADRDRVSAVDRLVFDHLHAAGRLP</sequence>
<protein>
    <submittedName>
        <fullName evidence="3">NUDIX domain-containing protein</fullName>
    </submittedName>
</protein>
<dbReference type="Pfam" id="PF00293">
    <property type="entry name" value="NUDIX"/>
    <property type="match status" value="1"/>
</dbReference>
<dbReference type="PROSITE" id="PS00893">
    <property type="entry name" value="NUDIX_BOX"/>
    <property type="match status" value="1"/>
</dbReference>
<dbReference type="EMBL" id="FNQB01000003">
    <property type="protein sequence ID" value="SDZ52666.1"/>
    <property type="molecule type" value="Genomic_DNA"/>
</dbReference>
<dbReference type="Proteomes" id="UP000199632">
    <property type="component" value="Unassembled WGS sequence"/>
</dbReference>
<dbReference type="GO" id="GO:0004081">
    <property type="term" value="F:bis(5'-nucleosyl)-tetraphosphatase (asymmetrical) activity"/>
    <property type="evidence" value="ECO:0007669"/>
    <property type="project" value="TreeGrafter"/>
</dbReference>
<dbReference type="InterPro" id="IPR015797">
    <property type="entry name" value="NUDIX_hydrolase-like_dom_sf"/>
</dbReference>
<dbReference type="PANTHER" id="PTHR21340:SF0">
    <property type="entry name" value="BIS(5'-NUCLEOSYL)-TETRAPHOSPHATASE [ASYMMETRICAL]"/>
    <property type="match status" value="1"/>
</dbReference>
<dbReference type="InterPro" id="IPR020084">
    <property type="entry name" value="NUDIX_hydrolase_CS"/>
</dbReference>
<evidence type="ECO:0000256" key="1">
    <source>
        <dbReference type="ARBA" id="ARBA00022801"/>
    </source>
</evidence>
<dbReference type="SUPFAM" id="SSF55811">
    <property type="entry name" value="Nudix"/>
    <property type="match status" value="1"/>
</dbReference>
<dbReference type="AlphaFoldDB" id="A0A1H3TR27"/>
<dbReference type="PANTHER" id="PTHR21340">
    <property type="entry name" value="DIADENOSINE 5,5-P1,P4-TETRAPHOSPHATE PYROPHOSPHOHYDROLASE MUTT"/>
    <property type="match status" value="1"/>
</dbReference>
<accession>A0A1H3TR27</accession>
<dbReference type="GO" id="GO:0006167">
    <property type="term" value="P:AMP biosynthetic process"/>
    <property type="evidence" value="ECO:0007669"/>
    <property type="project" value="TreeGrafter"/>
</dbReference>
<evidence type="ECO:0000313" key="4">
    <source>
        <dbReference type="Proteomes" id="UP000199632"/>
    </source>
</evidence>
<dbReference type="InterPro" id="IPR000086">
    <property type="entry name" value="NUDIX_hydrolase_dom"/>
</dbReference>
<keyword evidence="4" id="KW-1185">Reference proteome</keyword>
<dbReference type="PROSITE" id="PS51462">
    <property type="entry name" value="NUDIX"/>
    <property type="match status" value="1"/>
</dbReference>
<evidence type="ECO:0000259" key="2">
    <source>
        <dbReference type="PROSITE" id="PS51462"/>
    </source>
</evidence>
<gene>
    <name evidence="3" type="ORF">SAMN05421684_6237</name>
</gene>
<reference evidence="4" key="1">
    <citation type="submission" date="2016-10" db="EMBL/GenBank/DDBJ databases">
        <authorList>
            <person name="Varghese N."/>
            <person name="Submissions S."/>
        </authorList>
    </citation>
    <scope>NUCLEOTIDE SEQUENCE [LARGE SCALE GENOMIC DNA]</scope>
    <source>
        <strain evidence="4">DSM 44718</strain>
    </source>
</reference>
<keyword evidence="1" id="KW-0378">Hydrolase</keyword>
<dbReference type="InterPro" id="IPR051325">
    <property type="entry name" value="Nudix_hydrolase_domain"/>
</dbReference>
<evidence type="ECO:0000313" key="3">
    <source>
        <dbReference type="EMBL" id="SDZ52666.1"/>
    </source>
</evidence>
<name>A0A1H3TR27_9ACTN</name>
<dbReference type="STRING" id="137265.SAMN05421684_6237"/>
<dbReference type="Gene3D" id="3.90.79.10">
    <property type="entry name" value="Nucleoside Triphosphate Pyrophosphohydrolase"/>
    <property type="match status" value="1"/>
</dbReference>
<organism evidence="3 4">
    <name type="scientific">Asanoa ishikariensis</name>
    <dbReference type="NCBI Taxonomy" id="137265"/>
    <lineage>
        <taxon>Bacteria</taxon>
        <taxon>Bacillati</taxon>
        <taxon>Actinomycetota</taxon>
        <taxon>Actinomycetes</taxon>
        <taxon>Micromonosporales</taxon>
        <taxon>Micromonosporaceae</taxon>
        <taxon>Asanoa</taxon>
    </lineage>
</organism>
<dbReference type="GO" id="GO:0006754">
    <property type="term" value="P:ATP biosynthetic process"/>
    <property type="evidence" value="ECO:0007669"/>
    <property type="project" value="TreeGrafter"/>
</dbReference>
<feature type="domain" description="Nudix hydrolase" evidence="2">
    <location>
        <begin position="1"/>
        <end position="128"/>
    </location>
</feature>